<protein>
    <submittedName>
        <fullName evidence="2">Pimeloyl-ACP methyl ester carboxylesterase</fullName>
    </submittedName>
</protein>
<dbReference type="InterPro" id="IPR000073">
    <property type="entry name" value="AB_hydrolase_1"/>
</dbReference>
<comment type="caution">
    <text evidence="2">The sequence shown here is derived from an EMBL/GenBank/DDBJ whole genome shotgun (WGS) entry which is preliminary data.</text>
</comment>
<dbReference type="PANTHER" id="PTHR43798:SF33">
    <property type="entry name" value="HYDROLASE, PUTATIVE (AFU_ORTHOLOGUE AFUA_2G14860)-RELATED"/>
    <property type="match status" value="1"/>
</dbReference>
<name>A0ABU0HMN2_9HYPH</name>
<accession>A0ABU0HMN2</accession>
<dbReference type="RefSeq" id="WP_238247896.1">
    <property type="nucleotide sequence ID" value="NZ_BPQX01000014.1"/>
</dbReference>
<dbReference type="PRINTS" id="PR00412">
    <property type="entry name" value="EPOXHYDRLASE"/>
</dbReference>
<reference evidence="2 3" key="1">
    <citation type="submission" date="2023-07" db="EMBL/GenBank/DDBJ databases">
        <title>Genomic Encyclopedia of Type Strains, Phase IV (KMG-IV): sequencing the most valuable type-strain genomes for metagenomic binning, comparative biology and taxonomic classification.</title>
        <authorList>
            <person name="Goeker M."/>
        </authorList>
    </citation>
    <scope>NUCLEOTIDE SEQUENCE [LARGE SCALE GENOMIC DNA]</scope>
    <source>
        <strain evidence="2 3">DSM 19562</strain>
    </source>
</reference>
<sequence>MVSSLLVLLALPFAVAGIVLALGAVASLIIGLRVGSLYPPAGPFVEVPGGRLATMQAGPADGPPVVLLHGASANSADPMGGVGHLLAARGFRVIAFDRPGFGWSDRPGGAADADPAAQARLIADALAGMRVGPAVVLGHSWAGALALALALDHPERVSGLVLAAPVGMPLPGPVSLPWYWRLALKPPVLWLLSRTVGPPVAMVYLAEAARRVFKPEEPVPGYLETARAPLVMRPGTLLANVQDLVGLPQGLAALSPRYGGLHLPVTIVSGAADPIVRPDLQAVPLSRAIPGARLVLLPGVGHMLHYTAPEAVAGAVSDVEAAVRAGAVPASAP</sequence>
<dbReference type="SUPFAM" id="SSF53474">
    <property type="entry name" value="alpha/beta-Hydrolases"/>
    <property type="match status" value="1"/>
</dbReference>
<dbReference type="Proteomes" id="UP001236369">
    <property type="component" value="Unassembled WGS sequence"/>
</dbReference>
<gene>
    <name evidence="2" type="ORF">QO016_002248</name>
</gene>
<evidence type="ECO:0000313" key="3">
    <source>
        <dbReference type="Proteomes" id="UP001236369"/>
    </source>
</evidence>
<dbReference type="EMBL" id="JAUSVV010000004">
    <property type="protein sequence ID" value="MDQ0442751.1"/>
    <property type="molecule type" value="Genomic_DNA"/>
</dbReference>
<organism evidence="2 3">
    <name type="scientific">Methylobacterium persicinum</name>
    <dbReference type="NCBI Taxonomy" id="374426"/>
    <lineage>
        <taxon>Bacteria</taxon>
        <taxon>Pseudomonadati</taxon>
        <taxon>Pseudomonadota</taxon>
        <taxon>Alphaproteobacteria</taxon>
        <taxon>Hyphomicrobiales</taxon>
        <taxon>Methylobacteriaceae</taxon>
        <taxon>Methylobacterium</taxon>
    </lineage>
</organism>
<proteinExistence type="predicted"/>
<dbReference type="InterPro" id="IPR000639">
    <property type="entry name" value="Epox_hydrolase-like"/>
</dbReference>
<dbReference type="InterPro" id="IPR029058">
    <property type="entry name" value="AB_hydrolase_fold"/>
</dbReference>
<keyword evidence="3" id="KW-1185">Reference proteome</keyword>
<dbReference type="Pfam" id="PF00561">
    <property type="entry name" value="Abhydrolase_1"/>
    <property type="match status" value="1"/>
</dbReference>
<evidence type="ECO:0000259" key="1">
    <source>
        <dbReference type="Pfam" id="PF00561"/>
    </source>
</evidence>
<dbReference type="InterPro" id="IPR050266">
    <property type="entry name" value="AB_hydrolase_sf"/>
</dbReference>
<dbReference type="PANTHER" id="PTHR43798">
    <property type="entry name" value="MONOACYLGLYCEROL LIPASE"/>
    <property type="match status" value="1"/>
</dbReference>
<dbReference type="PRINTS" id="PR00111">
    <property type="entry name" value="ABHYDROLASE"/>
</dbReference>
<dbReference type="Gene3D" id="3.40.50.1820">
    <property type="entry name" value="alpha/beta hydrolase"/>
    <property type="match status" value="1"/>
</dbReference>
<feature type="domain" description="AB hydrolase-1" evidence="1">
    <location>
        <begin position="63"/>
        <end position="309"/>
    </location>
</feature>
<evidence type="ECO:0000313" key="2">
    <source>
        <dbReference type="EMBL" id="MDQ0442751.1"/>
    </source>
</evidence>